<dbReference type="STRING" id="28442.SAMN05443574_103299"/>
<dbReference type="AlphaFoldDB" id="A0A1H2TMT1"/>
<sequence length="185" mass="21625">MTESDTHPMTVFLHESKEGKIGFNPSSESDPARHWIFTRENAGFRFYFLVHDRDEVLGYKIRPRSLQWIGRFIYGREINYLEEPCEEVAELVSEAVEVREEPLDIGLMEKHCPGCQRFHEVTVMPKMDLAIHGVPGQRVFEETCPDCGESFVVKKTLWNLPGEGYPENRCELDESRLWEYSRRTP</sequence>
<gene>
    <name evidence="1" type="ORF">SAMN05443574_103299</name>
</gene>
<name>A0A1H2TMT1_HALVA</name>
<evidence type="ECO:0000313" key="2">
    <source>
        <dbReference type="Proteomes" id="UP000182573"/>
    </source>
</evidence>
<accession>A0A1H2TMT1</accession>
<evidence type="ECO:0000313" key="1">
    <source>
        <dbReference type="EMBL" id="SDW45015.1"/>
    </source>
</evidence>
<protein>
    <submittedName>
        <fullName evidence="1">Uncharacterized protein</fullName>
    </submittedName>
</protein>
<reference evidence="1 2" key="1">
    <citation type="submission" date="2016-10" db="EMBL/GenBank/DDBJ databases">
        <authorList>
            <person name="de Groot N.N."/>
        </authorList>
    </citation>
    <scope>NUCLEOTIDE SEQUENCE [LARGE SCALE GENOMIC DNA]</scope>
    <source>
        <strain evidence="1 2">DSM 3756</strain>
    </source>
</reference>
<dbReference type="Proteomes" id="UP000182573">
    <property type="component" value="Unassembled WGS sequence"/>
</dbReference>
<proteinExistence type="predicted"/>
<dbReference type="RefSeq" id="WP_049919554.1">
    <property type="nucleotide sequence ID" value="NZ_FNOF01000003.1"/>
</dbReference>
<dbReference type="EMBL" id="FNOF01000003">
    <property type="protein sequence ID" value="SDW45015.1"/>
    <property type="molecule type" value="Genomic_DNA"/>
</dbReference>
<organism evidence="1 2">
    <name type="scientific">Haloarcula vallismortis</name>
    <name type="common">Halobacterium vallismortis</name>
    <dbReference type="NCBI Taxonomy" id="28442"/>
    <lineage>
        <taxon>Archaea</taxon>
        <taxon>Methanobacteriati</taxon>
        <taxon>Methanobacteriota</taxon>
        <taxon>Stenosarchaea group</taxon>
        <taxon>Halobacteria</taxon>
        <taxon>Halobacteriales</taxon>
        <taxon>Haloarculaceae</taxon>
        <taxon>Haloarcula</taxon>
    </lineage>
</organism>